<evidence type="ECO:0000313" key="6">
    <source>
        <dbReference type="Proteomes" id="UP000886861"/>
    </source>
</evidence>
<evidence type="ECO:0000256" key="2">
    <source>
        <dbReference type="ARBA" id="ARBA00023186"/>
    </source>
</evidence>
<dbReference type="GO" id="GO:0051087">
    <property type="term" value="F:protein-folding chaperone binding"/>
    <property type="evidence" value="ECO:0007669"/>
    <property type="project" value="TreeGrafter"/>
</dbReference>
<comment type="subunit">
    <text evidence="3">Heptamer of 7 subunits arranged in a ring. Interacts with the chaperonin GroEL.</text>
</comment>
<keyword evidence="2 3" id="KW-0143">Chaperone</keyword>
<dbReference type="PANTHER" id="PTHR10772">
    <property type="entry name" value="10 KDA HEAT SHOCK PROTEIN"/>
    <property type="match status" value="1"/>
</dbReference>
<gene>
    <name evidence="3" type="primary">groES</name>
    <name evidence="3" type="synonym">groS</name>
    <name evidence="5" type="ORF">IAA62_01910</name>
</gene>
<dbReference type="InterPro" id="IPR018369">
    <property type="entry name" value="Chaprnonin_Cpn10_CS"/>
</dbReference>
<dbReference type="GO" id="GO:0044183">
    <property type="term" value="F:protein folding chaperone"/>
    <property type="evidence" value="ECO:0007669"/>
    <property type="project" value="InterPro"/>
</dbReference>
<dbReference type="InterPro" id="IPR037124">
    <property type="entry name" value="Chaperonin_GroES_sf"/>
</dbReference>
<sequence>MELRPLFDRIVIKPLKTESKTEGGIMLPAVAQEKSQLATVVSVGEGGLVDGKEVKMVVKPKDKILYSKYAGTEVKFEGEELIVIRQTDVLAVIE</sequence>
<evidence type="ECO:0000313" key="5">
    <source>
        <dbReference type="EMBL" id="HIV01294.1"/>
    </source>
</evidence>
<dbReference type="PROSITE" id="PS00681">
    <property type="entry name" value="CHAPERONINS_CPN10"/>
    <property type="match status" value="1"/>
</dbReference>
<organism evidence="5 6">
    <name type="scientific">Candidatus Caccopulliclostridium gallistercoris</name>
    <dbReference type="NCBI Taxonomy" id="2840719"/>
    <lineage>
        <taxon>Bacteria</taxon>
        <taxon>Bacillati</taxon>
        <taxon>Bacillota</taxon>
        <taxon>Clostridia</taxon>
        <taxon>Candidatus Caccopulliclostridium</taxon>
    </lineage>
</organism>
<accession>A0A9D1NEM9</accession>
<dbReference type="PANTHER" id="PTHR10772:SF58">
    <property type="entry name" value="CO-CHAPERONIN GROES"/>
    <property type="match status" value="1"/>
</dbReference>
<evidence type="ECO:0000256" key="3">
    <source>
        <dbReference type="HAMAP-Rule" id="MF_00580"/>
    </source>
</evidence>
<dbReference type="CDD" id="cd00320">
    <property type="entry name" value="cpn10"/>
    <property type="match status" value="1"/>
</dbReference>
<dbReference type="FunFam" id="2.30.33.40:FF:000001">
    <property type="entry name" value="10 kDa chaperonin"/>
    <property type="match status" value="1"/>
</dbReference>
<dbReference type="NCBIfam" id="NF001531">
    <property type="entry name" value="PRK00364.2-2"/>
    <property type="match status" value="1"/>
</dbReference>
<comment type="similarity">
    <text evidence="1 3 4">Belongs to the GroES chaperonin family.</text>
</comment>
<reference evidence="5" key="2">
    <citation type="journal article" date="2021" name="PeerJ">
        <title>Extensive microbial diversity within the chicken gut microbiome revealed by metagenomics and culture.</title>
        <authorList>
            <person name="Gilroy R."/>
            <person name="Ravi A."/>
            <person name="Getino M."/>
            <person name="Pursley I."/>
            <person name="Horton D.L."/>
            <person name="Alikhan N.F."/>
            <person name="Baker D."/>
            <person name="Gharbi K."/>
            <person name="Hall N."/>
            <person name="Watson M."/>
            <person name="Adriaenssens E.M."/>
            <person name="Foster-Nyarko E."/>
            <person name="Jarju S."/>
            <person name="Secka A."/>
            <person name="Antonio M."/>
            <person name="Oren A."/>
            <person name="Chaudhuri R.R."/>
            <person name="La Ragione R."/>
            <person name="Hildebrand F."/>
            <person name="Pallen M.J."/>
        </authorList>
    </citation>
    <scope>NUCLEOTIDE SEQUENCE</scope>
    <source>
        <strain evidence="5">CHK186-9395</strain>
    </source>
</reference>
<dbReference type="Gene3D" id="2.30.33.40">
    <property type="entry name" value="GroES chaperonin"/>
    <property type="match status" value="1"/>
</dbReference>
<evidence type="ECO:0000256" key="4">
    <source>
        <dbReference type="RuleBase" id="RU000535"/>
    </source>
</evidence>
<dbReference type="PRINTS" id="PR00297">
    <property type="entry name" value="CHAPERONIN10"/>
</dbReference>
<dbReference type="GO" id="GO:0005737">
    <property type="term" value="C:cytoplasm"/>
    <property type="evidence" value="ECO:0007669"/>
    <property type="project" value="UniProtKB-SubCell"/>
</dbReference>
<dbReference type="GO" id="GO:0046872">
    <property type="term" value="F:metal ion binding"/>
    <property type="evidence" value="ECO:0007669"/>
    <property type="project" value="TreeGrafter"/>
</dbReference>
<dbReference type="SMART" id="SM00883">
    <property type="entry name" value="Cpn10"/>
    <property type="match status" value="1"/>
</dbReference>
<comment type="function">
    <text evidence="3 4">Together with the chaperonin GroEL, plays an essential role in assisting protein folding. The GroEL-GroES system forms a nano-cage that allows encapsulation of the non-native substrate proteins and provides a physical environment optimized to promote and accelerate protein folding. GroES binds to the apical surface of the GroEL ring, thereby capping the opening of the GroEL channel.</text>
</comment>
<dbReference type="InterPro" id="IPR020818">
    <property type="entry name" value="Chaperonin_GroES"/>
</dbReference>
<dbReference type="AlphaFoldDB" id="A0A9D1NEM9"/>
<proteinExistence type="inferred from homology"/>
<dbReference type="SUPFAM" id="SSF50129">
    <property type="entry name" value="GroES-like"/>
    <property type="match status" value="1"/>
</dbReference>
<comment type="subcellular location">
    <subcellularLocation>
        <location evidence="3">Cytoplasm</location>
    </subcellularLocation>
</comment>
<dbReference type="InterPro" id="IPR011032">
    <property type="entry name" value="GroES-like_sf"/>
</dbReference>
<dbReference type="Proteomes" id="UP000886861">
    <property type="component" value="Unassembled WGS sequence"/>
</dbReference>
<dbReference type="HAMAP" id="MF_00580">
    <property type="entry name" value="CH10"/>
    <property type="match status" value="1"/>
</dbReference>
<dbReference type="GO" id="GO:0005524">
    <property type="term" value="F:ATP binding"/>
    <property type="evidence" value="ECO:0007669"/>
    <property type="project" value="InterPro"/>
</dbReference>
<protein>
    <recommendedName>
        <fullName evidence="3">Co-chaperonin GroES</fullName>
    </recommendedName>
    <alternativeName>
        <fullName evidence="3">10 kDa chaperonin</fullName>
    </alternativeName>
    <alternativeName>
        <fullName evidence="3">Chaperonin-10</fullName>
        <shortName evidence="3">Cpn10</shortName>
    </alternativeName>
</protein>
<reference evidence="5" key="1">
    <citation type="submission" date="2020-10" db="EMBL/GenBank/DDBJ databases">
        <authorList>
            <person name="Gilroy R."/>
        </authorList>
    </citation>
    <scope>NUCLEOTIDE SEQUENCE</scope>
    <source>
        <strain evidence="5">CHK186-9395</strain>
    </source>
</reference>
<comment type="caution">
    <text evidence="5">The sequence shown here is derived from an EMBL/GenBank/DDBJ whole genome shotgun (WGS) entry which is preliminary data.</text>
</comment>
<name>A0A9D1NEM9_9FIRM</name>
<dbReference type="Pfam" id="PF00166">
    <property type="entry name" value="Cpn10"/>
    <property type="match status" value="1"/>
</dbReference>
<keyword evidence="3" id="KW-0963">Cytoplasm</keyword>
<evidence type="ECO:0000256" key="1">
    <source>
        <dbReference type="ARBA" id="ARBA00006975"/>
    </source>
</evidence>
<dbReference type="EMBL" id="DVOJ01000007">
    <property type="protein sequence ID" value="HIV01294.1"/>
    <property type="molecule type" value="Genomic_DNA"/>
</dbReference>
<dbReference type="GO" id="GO:0051082">
    <property type="term" value="F:unfolded protein binding"/>
    <property type="evidence" value="ECO:0007669"/>
    <property type="project" value="TreeGrafter"/>
</dbReference>